<reference evidence="3 4" key="1">
    <citation type="journal article" date="2013" name="Curr. Biol.">
        <title>Shared signatures of parasitism and phylogenomics unite Cryptomycota and microsporidia.</title>
        <authorList>
            <person name="James T.Y."/>
            <person name="Pelin A."/>
            <person name="Bonen L."/>
            <person name="Ahrendt S."/>
            <person name="Sain D."/>
            <person name="Corradi N."/>
            <person name="Stajich J.E."/>
        </authorList>
    </citation>
    <scope>NUCLEOTIDE SEQUENCE [LARGE SCALE GENOMIC DNA]</scope>
    <source>
        <strain evidence="3 4">CSF55</strain>
    </source>
</reference>
<organism evidence="3 4">
    <name type="scientific">Rozella allomycis (strain CSF55)</name>
    <dbReference type="NCBI Taxonomy" id="988480"/>
    <lineage>
        <taxon>Eukaryota</taxon>
        <taxon>Fungi</taxon>
        <taxon>Fungi incertae sedis</taxon>
        <taxon>Cryptomycota</taxon>
        <taxon>Cryptomycota incertae sedis</taxon>
        <taxon>Rozella</taxon>
    </lineage>
</organism>
<dbReference type="Proteomes" id="UP000030755">
    <property type="component" value="Unassembled WGS sequence"/>
</dbReference>
<dbReference type="Pfam" id="PF00788">
    <property type="entry name" value="RA"/>
    <property type="match status" value="1"/>
</dbReference>
<dbReference type="PROSITE" id="PS50200">
    <property type="entry name" value="RA"/>
    <property type="match status" value="1"/>
</dbReference>
<dbReference type="Gene3D" id="3.10.20.90">
    <property type="entry name" value="Phosphatidylinositol 3-kinase Catalytic Subunit, Chain A, domain 1"/>
    <property type="match status" value="1"/>
</dbReference>
<dbReference type="GO" id="GO:0007165">
    <property type="term" value="P:signal transduction"/>
    <property type="evidence" value="ECO:0007669"/>
    <property type="project" value="InterPro"/>
</dbReference>
<feature type="domain" description="Ras-associating" evidence="2">
    <location>
        <begin position="352"/>
        <end position="417"/>
    </location>
</feature>
<evidence type="ECO:0000259" key="2">
    <source>
        <dbReference type="PROSITE" id="PS50200"/>
    </source>
</evidence>
<dbReference type="EMBL" id="KE560523">
    <property type="protein sequence ID" value="EPZ36572.1"/>
    <property type="molecule type" value="Genomic_DNA"/>
</dbReference>
<dbReference type="AlphaFoldDB" id="A0A075B2J3"/>
<gene>
    <name evidence="3" type="ORF">O9G_001556</name>
</gene>
<protein>
    <recommendedName>
        <fullName evidence="2">Ras-associating domain-containing protein</fullName>
    </recommendedName>
</protein>
<dbReference type="HOGENOM" id="CLU_659141_0_0_1"/>
<name>A0A075B2J3_ROZAC</name>
<sequence>MVEIEKYSIETYLAYKFNKTSDYKYDNCLLRFTSDESEIEMECYQLSFNSKFLAKEVNESLDSDEFMIVVPGVFEVHLKCISDAKVYEWKTALTKALYNYYIAEKLEHLNTNDYLQQRDEYINIDNGEYMSYLYYYSENNQLYTFFMELSEGILTLHKEFMQQSIAEYILCREDIIFENKATVLPSMDRITEVMESFALDVICEREDAVPTNDNSNVYDDETVKLSNIIKENQFYEAYTSLDEDFFIPDGRQDRTLVKKSAEGFPNYSTSNVVKLTGNQFPMSQNNGDSIPKARNRSASETKEPNAFVDLTRRRNSFTHNSRSIDPKGKGLFKLKRISTAHNLNPCPESPVTIREIKIYADKIRPSEPMKTLRITDEHITSEVIKLILKKYRIPVEEYTRYALCIAKDGTLHPINIL</sequence>
<proteinExistence type="predicted"/>
<dbReference type="InterPro" id="IPR029071">
    <property type="entry name" value="Ubiquitin-like_domsf"/>
</dbReference>
<dbReference type="SUPFAM" id="SSF54236">
    <property type="entry name" value="Ubiquitin-like"/>
    <property type="match status" value="1"/>
</dbReference>
<feature type="region of interest" description="Disordered" evidence="1">
    <location>
        <begin position="281"/>
        <end position="302"/>
    </location>
</feature>
<keyword evidence="4" id="KW-1185">Reference proteome</keyword>
<dbReference type="InterPro" id="IPR000159">
    <property type="entry name" value="RA_dom"/>
</dbReference>
<evidence type="ECO:0000313" key="4">
    <source>
        <dbReference type="Proteomes" id="UP000030755"/>
    </source>
</evidence>
<evidence type="ECO:0000313" key="3">
    <source>
        <dbReference type="EMBL" id="EPZ36572.1"/>
    </source>
</evidence>
<accession>A0A075B2J3</accession>
<evidence type="ECO:0000256" key="1">
    <source>
        <dbReference type="SAM" id="MobiDB-lite"/>
    </source>
</evidence>